<feature type="chain" id="PRO_5040130850" description="Tectonic-1-3 domain-containing protein" evidence="2">
    <location>
        <begin position="20"/>
        <end position="554"/>
    </location>
</feature>
<evidence type="ECO:0000313" key="4">
    <source>
        <dbReference type="EMBL" id="CAH0753334.1"/>
    </source>
</evidence>
<dbReference type="PANTHER" id="PTHR14611:SF2">
    <property type="entry name" value="TECTONIC"/>
    <property type="match status" value="1"/>
</dbReference>
<evidence type="ECO:0000256" key="2">
    <source>
        <dbReference type="SAM" id="SignalP"/>
    </source>
</evidence>
<dbReference type="Pfam" id="PF07773">
    <property type="entry name" value="TCTN_DUF1619"/>
    <property type="match status" value="1"/>
</dbReference>
<evidence type="ECO:0000313" key="5">
    <source>
        <dbReference type="Proteomes" id="UP001152759"/>
    </source>
</evidence>
<evidence type="ECO:0000259" key="3">
    <source>
        <dbReference type="Pfam" id="PF07773"/>
    </source>
</evidence>
<feature type="domain" description="Tectonic-1-3" evidence="3">
    <location>
        <begin position="348"/>
        <end position="499"/>
    </location>
</feature>
<protein>
    <recommendedName>
        <fullName evidence="3">Tectonic-1-3 domain-containing protein</fullName>
    </recommendedName>
</protein>
<gene>
    <name evidence="4" type="ORF">BEMITA_LOCUS685</name>
</gene>
<evidence type="ECO:0000256" key="1">
    <source>
        <dbReference type="SAM" id="Phobius"/>
    </source>
</evidence>
<dbReference type="AlphaFoldDB" id="A0A9P0C8D6"/>
<dbReference type="InterPro" id="IPR040354">
    <property type="entry name" value="TCTN1-3"/>
</dbReference>
<sequence length="554" mass="62666">MAILDGSIYFIVLLSGTFASMFDSINAPNSLSCSSADTHSQPWLSFLCVSSSNSPFIGEYYPEATSNKTTPQPQQSAFLFARDQPRHTKTRATFLLRTDHSTIPLKLPRAMLQPGVCGRKSPVFFENRHVVCSRMIPRDFRALSAFREHFSLSRYIPSGLVSMAYSVPRRMEPEDEESRLTAVLPSTVRVRCFRKFLEHAREARKAGSSNETFGCDENLKHFDVDLVTLDNATVYRNVLVSLEFNFSWNETAVESVEIRADLINVREEELGLFCQRIVPPNGESKCDHVFIKQKFDVRFWPEGRGYFRHRLDTSRGYLPGDVVKIVQPPSEDLEINFQDAIPWVFGFGAANVSSLIQSSQETYGQCRDETSVKMGVGITSFCSIPIPDEFKGACDFLEDFLTETVEVLIGGPSFLSIDGLSNNETNYIPIFRLDSLNGTDDQNNLTAEESNCINLPAGLKYIVLTDRTFIVGAAYRLLRKNVTVDSSSVTLQLSIDFSDVLSEYRNISRFWILQQENVPRRTAWKNILDGFETIDELLFFFVLIVIVAFVFKPL</sequence>
<dbReference type="InterPro" id="IPR011677">
    <property type="entry name" value="TCTN1-3_dom"/>
</dbReference>
<proteinExistence type="predicted"/>
<accession>A0A9P0C8D6</accession>
<feature type="transmembrane region" description="Helical" evidence="1">
    <location>
        <begin position="534"/>
        <end position="551"/>
    </location>
</feature>
<dbReference type="PANTHER" id="PTHR14611">
    <property type="entry name" value="TECTONIC FAMILY MEMBER"/>
    <property type="match status" value="1"/>
</dbReference>
<reference evidence="4" key="1">
    <citation type="submission" date="2021-12" db="EMBL/GenBank/DDBJ databases">
        <authorList>
            <person name="King R."/>
        </authorList>
    </citation>
    <scope>NUCLEOTIDE SEQUENCE</scope>
</reference>
<organism evidence="4 5">
    <name type="scientific">Bemisia tabaci</name>
    <name type="common">Sweetpotato whitefly</name>
    <name type="synonym">Aleurodes tabaci</name>
    <dbReference type="NCBI Taxonomy" id="7038"/>
    <lineage>
        <taxon>Eukaryota</taxon>
        <taxon>Metazoa</taxon>
        <taxon>Ecdysozoa</taxon>
        <taxon>Arthropoda</taxon>
        <taxon>Hexapoda</taxon>
        <taxon>Insecta</taxon>
        <taxon>Pterygota</taxon>
        <taxon>Neoptera</taxon>
        <taxon>Paraneoptera</taxon>
        <taxon>Hemiptera</taxon>
        <taxon>Sternorrhyncha</taxon>
        <taxon>Aleyrodoidea</taxon>
        <taxon>Aleyrodidae</taxon>
        <taxon>Aleyrodinae</taxon>
        <taxon>Bemisia</taxon>
    </lineage>
</organism>
<keyword evidence="2" id="KW-0732">Signal</keyword>
<dbReference type="Proteomes" id="UP001152759">
    <property type="component" value="Chromosome 1"/>
</dbReference>
<name>A0A9P0C8D6_BEMTA</name>
<keyword evidence="1" id="KW-0472">Membrane</keyword>
<dbReference type="GO" id="GO:0030030">
    <property type="term" value="P:cell projection organization"/>
    <property type="evidence" value="ECO:0007669"/>
    <property type="project" value="UniProtKB-KW"/>
</dbReference>
<keyword evidence="1" id="KW-0812">Transmembrane</keyword>
<feature type="signal peptide" evidence="2">
    <location>
        <begin position="1"/>
        <end position="19"/>
    </location>
</feature>
<dbReference type="EMBL" id="OU963862">
    <property type="protein sequence ID" value="CAH0753334.1"/>
    <property type="molecule type" value="Genomic_DNA"/>
</dbReference>
<keyword evidence="5" id="KW-1185">Reference proteome</keyword>
<keyword evidence="1" id="KW-1133">Transmembrane helix</keyword>